<feature type="domain" description="FHA" evidence="20">
    <location>
        <begin position="25"/>
        <end position="74"/>
    </location>
</feature>
<accession>A0A815FI21</accession>
<feature type="domain" description="RING-type" evidence="21">
    <location>
        <begin position="182"/>
        <end position="221"/>
    </location>
</feature>
<keyword evidence="13" id="KW-0862">Zinc</keyword>
<proteinExistence type="inferred from homology"/>
<dbReference type="AlphaFoldDB" id="A0A815FI21"/>
<dbReference type="InterPro" id="IPR000253">
    <property type="entry name" value="FHA_dom"/>
</dbReference>
<evidence type="ECO:0000313" key="22">
    <source>
        <dbReference type="EMBL" id="CAF1325634.1"/>
    </source>
</evidence>
<evidence type="ECO:0000256" key="5">
    <source>
        <dbReference type="ARBA" id="ARBA00012483"/>
    </source>
</evidence>
<name>A0A815FI21_9BILA</name>
<evidence type="ECO:0000256" key="14">
    <source>
        <dbReference type="ARBA" id="ARBA00023242"/>
    </source>
</evidence>
<evidence type="ECO:0000256" key="7">
    <source>
        <dbReference type="ARBA" id="ARBA00022618"/>
    </source>
</evidence>
<dbReference type="GO" id="GO:0061630">
    <property type="term" value="F:ubiquitin protein ligase activity"/>
    <property type="evidence" value="ECO:0007669"/>
    <property type="project" value="UniProtKB-EC"/>
</dbReference>
<evidence type="ECO:0000259" key="20">
    <source>
        <dbReference type="PROSITE" id="PS50006"/>
    </source>
</evidence>
<dbReference type="PROSITE" id="PS50089">
    <property type="entry name" value="ZF_RING_2"/>
    <property type="match status" value="1"/>
</dbReference>
<evidence type="ECO:0000256" key="2">
    <source>
        <dbReference type="ARBA" id="ARBA00004322"/>
    </source>
</evidence>
<keyword evidence="10 18" id="KW-0863">Zinc-finger</keyword>
<evidence type="ECO:0000256" key="8">
    <source>
        <dbReference type="ARBA" id="ARBA00022679"/>
    </source>
</evidence>
<evidence type="ECO:0000256" key="11">
    <source>
        <dbReference type="ARBA" id="ARBA00022776"/>
    </source>
</evidence>
<dbReference type="Gene3D" id="3.30.40.140">
    <property type="match status" value="1"/>
</dbReference>
<dbReference type="InterPro" id="IPR001841">
    <property type="entry name" value="Znf_RING"/>
</dbReference>
<dbReference type="PANTHER" id="PTHR16079">
    <property type="entry name" value="UBIQUITIN LIGASE PROTEIN CHFR"/>
    <property type="match status" value="1"/>
</dbReference>
<keyword evidence="14" id="KW-0539">Nucleus</keyword>
<dbReference type="EMBL" id="CAJNOU010002491">
    <property type="protein sequence ID" value="CAF1325634.1"/>
    <property type="molecule type" value="Genomic_DNA"/>
</dbReference>
<keyword evidence="11" id="KW-0498">Mitosis</keyword>
<dbReference type="SUPFAM" id="SSF49879">
    <property type="entry name" value="SMAD/FHA domain"/>
    <property type="match status" value="1"/>
</dbReference>
<dbReference type="GO" id="GO:0016605">
    <property type="term" value="C:PML body"/>
    <property type="evidence" value="ECO:0007669"/>
    <property type="project" value="UniProtKB-SubCell"/>
</dbReference>
<dbReference type="GO" id="GO:0016567">
    <property type="term" value="P:protein ubiquitination"/>
    <property type="evidence" value="ECO:0007669"/>
    <property type="project" value="UniProtKB-UniPathway"/>
</dbReference>
<dbReference type="GO" id="GO:0006511">
    <property type="term" value="P:ubiquitin-dependent protein catabolic process"/>
    <property type="evidence" value="ECO:0007669"/>
    <property type="project" value="TreeGrafter"/>
</dbReference>
<keyword evidence="7" id="KW-0132">Cell division</keyword>
<evidence type="ECO:0000256" key="13">
    <source>
        <dbReference type="ARBA" id="ARBA00022833"/>
    </source>
</evidence>
<dbReference type="PANTHER" id="PTHR16079:SF4">
    <property type="entry name" value="E3 UBIQUITIN-PROTEIN LIGASE CHFR"/>
    <property type="match status" value="1"/>
</dbReference>
<dbReference type="InterPro" id="IPR018957">
    <property type="entry name" value="Znf_C3HC4_RING-type"/>
</dbReference>
<dbReference type="InterPro" id="IPR052256">
    <property type="entry name" value="E3_ubiquitin-ligase_CHFR"/>
</dbReference>
<keyword evidence="9" id="KW-0479">Metal-binding</keyword>
<keyword evidence="8" id="KW-0808">Transferase</keyword>
<dbReference type="UniPathway" id="UPA00143"/>
<dbReference type="Pfam" id="PF17979">
    <property type="entry name" value="zf-CRD"/>
    <property type="match status" value="1"/>
</dbReference>
<protein>
    <recommendedName>
        <fullName evidence="6">E3 ubiquitin-protein ligase CHFR</fullName>
        <ecNumber evidence="5">2.3.2.27</ecNumber>
    </recommendedName>
    <alternativeName>
        <fullName evidence="17">Checkpoint with forkhead and RING finger domains protein</fullName>
    </alternativeName>
    <alternativeName>
        <fullName evidence="16">RING-type E3 ubiquitin transferase CHFR</fullName>
    </alternativeName>
</protein>
<feature type="region of interest" description="Disordered" evidence="19">
    <location>
        <begin position="283"/>
        <end position="305"/>
    </location>
</feature>
<dbReference type="InterPro" id="IPR008984">
    <property type="entry name" value="SMAD_FHA_dom_sf"/>
</dbReference>
<comment type="pathway">
    <text evidence="3">Protein modification; protein ubiquitination.</text>
</comment>
<evidence type="ECO:0000313" key="23">
    <source>
        <dbReference type="Proteomes" id="UP000663889"/>
    </source>
</evidence>
<evidence type="ECO:0000256" key="3">
    <source>
        <dbReference type="ARBA" id="ARBA00004906"/>
    </source>
</evidence>
<organism evidence="22 23">
    <name type="scientific">Rotaria sordida</name>
    <dbReference type="NCBI Taxonomy" id="392033"/>
    <lineage>
        <taxon>Eukaryota</taxon>
        <taxon>Metazoa</taxon>
        <taxon>Spiralia</taxon>
        <taxon>Gnathifera</taxon>
        <taxon>Rotifera</taxon>
        <taxon>Eurotatoria</taxon>
        <taxon>Bdelloidea</taxon>
        <taxon>Philodinida</taxon>
        <taxon>Philodinidae</taxon>
        <taxon>Rotaria</taxon>
    </lineage>
</organism>
<dbReference type="Gene3D" id="3.30.40.10">
    <property type="entry name" value="Zinc/RING finger domain, C3HC4 (zinc finger)"/>
    <property type="match status" value="1"/>
</dbReference>
<keyword evidence="15" id="KW-0131">Cell cycle</keyword>
<evidence type="ECO:0000256" key="18">
    <source>
        <dbReference type="PROSITE-ProRule" id="PRU00175"/>
    </source>
</evidence>
<comment type="similarity">
    <text evidence="4">Belongs to the CHFR family.</text>
</comment>
<dbReference type="PROSITE" id="PS00518">
    <property type="entry name" value="ZF_RING_1"/>
    <property type="match status" value="1"/>
</dbReference>
<keyword evidence="12" id="KW-0833">Ubl conjugation pathway</keyword>
<dbReference type="GO" id="GO:0051301">
    <property type="term" value="P:cell division"/>
    <property type="evidence" value="ECO:0007669"/>
    <property type="project" value="UniProtKB-KW"/>
</dbReference>
<evidence type="ECO:0000256" key="1">
    <source>
        <dbReference type="ARBA" id="ARBA00000900"/>
    </source>
</evidence>
<dbReference type="SMART" id="SM00240">
    <property type="entry name" value="FHA"/>
    <property type="match status" value="1"/>
</dbReference>
<evidence type="ECO:0000259" key="21">
    <source>
        <dbReference type="PROSITE" id="PS50089"/>
    </source>
</evidence>
<comment type="catalytic activity">
    <reaction evidence="1">
        <text>S-ubiquitinyl-[E2 ubiquitin-conjugating enzyme]-L-cysteine + [acceptor protein]-L-lysine = [E2 ubiquitin-conjugating enzyme]-L-cysteine + N(6)-ubiquitinyl-[acceptor protein]-L-lysine.</text>
        <dbReference type="EC" id="2.3.2.27"/>
    </reaction>
</comment>
<dbReference type="Pfam" id="PF00498">
    <property type="entry name" value="FHA"/>
    <property type="match status" value="1"/>
</dbReference>
<evidence type="ECO:0000256" key="10">
    <source>
        <dbReference type="ARBA" id="ARBA00022771"/>
    </source>
</evidence>
<dbReference type="InterPro" id="IPR017907">
    <property type="entry name" value="Znf_RING_CS"/>
</dbReference>
<evidence type="ECO:0000256" key="12">
    <source>
        <dbReference type="ARBA" id="ARBA00022786"/>
    </source>
</evidence>
<dbReference type="EC" id="2.3.2.27" evidence="5"/>
<gene>
    <name evidence="22" type="ORF">SEV965_LOCUS27546</name>
</gene>
<dbReference type="InterPro" id="IPR013083">
    <property type="entry name" value="Znf_RING/FYVE/PHD"/>
</dbReference>
<evidence type="ECO:0000256" key="4">
    <source>
        <dbReference type="ARBA" id="ARBA00005797"/>
    </source>
</evidence>
<dbReference type="InterPro" id="IPR040909">
    <property type="entry name" value="CHFR_Znf-CRD"/>
</dbReference>
<dbReference type="Pfam" id="PF00097">
    <property type="entry name" value="zf-C3HC4"/>
    <property type="match status" value="1"/>
</dbReference>
<evidence type="ECO:0000256" key="17">
    <source>
        <dbReference type="ARBA" id="ARBA00031332"/>
    </source>
</evidence>
<dbReference type="PROSITE" id="PS50006">
    <property type="entry name" value="FHA_DOMAIN"/>
    <property type="match status" value="1"/>
</dbReference>
<dbReference type="Proteomes" id="UP000663889">
    <property type="component" value="Unassembled WGS sequence"/>
</dbReference>
<sequence length="533" mass="61699">MDESVLYRLKNLNDHNIISVYKNQFKIGRATTNDLAIANNQFISSSHCIIEFDNGHVYIRDTSSNGTLINRSKKINKNHSPIELHSGDIVHLVFRKDEPQSNVIFQLDLPLVTKSTNQTEQNLKRKRSDTTSITSTSRNETKENVDSSNLINISTDIEMKRIKTNDELVIKAGNDMEDILTCVCCQDIMSNPICLEPCLHAFCYDCYTSWEAIQRTCPKCRVKVIDKKKNVVINGILEAFLKAYPHKRPVLKAIDNTKCKMNTATNAKIEGDRNAIYFNNNQYNDEMDNDPIDNDDDDDDDDDDDNTVLVMAAPVSNVRFICRQCPTRGFNRTKNINLVSTEFQCRPNQNHILCQCCVQPMPDRQDEPNIHQSCEICHQYFCNMYSQQCQRQDCLGCLNQLQNFNFAPRHLTNLVNDNPIESQIVQNYLINHHATMRELLVECCRRLDRREFTYTGIDRNLAVSSTKIVCYKCGLKIFKELVYQFRVSMKQNDILPITLRNRENCYYGKQCRTQYTKPAHAQKYNHACEQIKF</sequence>
<dbReference type="SUPFAM" id="SSF57850">
    <property type="entry name" value="RING/U-box"/>
    <property type="match status" value="1"/>
</dbReference>
<evidence type="ECO:0000256" key="16">
    <source>
        <dbReference type="ARBA" id="ARBA00029800"/>
    </source>
</evidence>
<evidence type="ECO:0000256" key="9">
    <source>
        <dbReference type="ARBA" id="ARBA00022723"/>
    </source>
</evidence>
<dbReference type="GO" id="GO:0008270">
    <property type="term" value="F:zinc ion binding"/>
    <property type="evidence" value="ECO:0007669"/>
    <property type="project" value="UniProtKB-KW"/>
</dbReference>
<evidence type="ECO:0000256" key="19">
    <source>
        <dbReference type="SAM" id="MobiDB-lite"/>
    </source>
</evidence>
<comment type="subcellular location">
    <subcellularLocation>
        <location evidence="2">Nucleus</location>
        <location evidence="2">PML body</location>
    </subcellularLocation>
</comment>
<feature type="compositionally biased region" description="Acidic residues" evidence="19">
    <location>
        <begin position="285"/>
        <end position="305"/>
    </location>
</feature>
<evidence type="ECO:0000256" key="15">
    <source>
        <dbReference type="ARBA" id="ARBA00023306"/>
    </source>
</evidence>
<dbReference type="Gene3D" id="2.60.200.20">
    <property type="match status" value="1"/>
</dbReference>
<feature type="region of interest" description="Disordered" evidence="19">
    <location>
        <begin position="118"/>
        <end position="141"/>
    </location>
</feature>
<evidence type="ECO:0000256" key="6">
    <source>
        <dbReference type="ARBA" id="ARBA00017908"/>
    </source>
</evidence>
<reference evidence="22" key="1">
    <citation type="submission" date="2021-02" db="EMBL/GenBank/DDBJ databases">
        <authorList>
            <person name="Nowell W R."/>
        </authorList>
    </citation>
    <scope>NUCLEOTIDE SEQUENCE</scope>
</reference>
<comment type="caution">
    <text evidence="22">The sequence shown here is derived from an EMBL/GenBank/DDBJ whole genome shotgun (WGS) entry which is preliminary data.</text>
</comment>